<dbReference type="Proteomes" id="UP001642464">
    <property type="component" value="Unassembled WGS sequence"/>
</dbReference>
<keyword evidence="1" id="KW-1133">Transmembrane helix</keyword>
<dbReference type="InterPro" id="IPR011444">
    <property type="entry name" value="DUF1549"/>
</dbReference>
<proteinExistence type="predicted"/>
<accession>A0ABP0SBN4</accession>
<feature type="non-terminal residue" evidence="5">
    <location>
        <position position="774"/>
    </location>
</feature>
<dbReference type="PANTHER" id="PTHR35889">
    <property type="entry name" value="CYCLOINULO-OLIGOSACCHARIDE FRUCTANOTRANSFERASE-RELATED"/>
    <property type="match status" value="1"/>
</dbReference>
<dbReference type="Pfam" id="PF07587">
    <property type="entry name" value="PSD1"/>
    <property type="match status" value="1"/>
</dbReference>
<keyword evidence="6" id="KW-1185">Reference proteome</keyword>
<evidence type="ECO:0000313" key="6">
    <source>
        <dbReference type="Proteomes" id="UP001642464"/>
    </source>
</evidence>
<evidence type="ECO:0000256" key="1">
    <source>
        <dbReference type="SAM" id="Phobius"/>
    </source>
</evidence>
<dbReference type="Pfam" id="PF07583">
    <property type="entry name" value="PSCyt2"/>
    <property type="match status" value="1"/>
</dbReference>
<name>A0ABP0SBN4_9DINO</name>
<dbReference type="PANTHER" id="PTHR35889:SF3">
    <property type="entry name" value="F-BOX DOMAIN-CONTAINING PROTEIN"/>
    <property type="match status" value="1"/>
</dbReference>
<feature type="domain" description="DUF1549" evidence="3">
    <location>
        <begin position="232"/>
        <end position="397"/>
    </location>
</feature>
<dbReference type="EMBL" id="CAXAMM010043365">
    <property type="protein sequence ID" value="CAK9109763.1"/>
    <property type="molecule type" value="Genomic_DNA"/>
</dbReference>
<evidence type="ECO:0000259" key="4">
    <source>
        <dbReference type="Pfam" id="PF07587"/>
    </source>
</evidence>
<evidence type="ECO:0000313" key="5">
    <source>
        <dbReference type="EMBL" id="CAK9109763.1"/>
    </source>
</evidence>
<feature type="transmembrane region" description="Helical" evidence="1">
    <location>
        <begin position="450"/>
        <end position="469"/>
    </location>
</feature>
<evidence type="ECO:0000259" key="3">
    <source>
        <dbReference type="Pfam" id="PF07583"/>
    </source>
</evidence>
<evidence type="ECO:0000256" key="2">
    <source>
        <dbReference type="SAM" id="SignalP"/>
    </source>
</evidence>
<feature type="transmembrane region" description="Helical" evidence="1">
    <location>
        <begin position="418"/>
        <end position="438"/>
    </location>
</feature>
<protein>
    <submittedName>
        <fullName evidence="5">DUF1553 domain-containing protein</fullName>
    </submittedName>
</protein>
<feature type="chain" id="PRO_5046649855" evidence="2">
    <location>
        <begin position="23"/>
        <end position="774"/>
    </location>
</feature>
<keyword evidence="1" id="KW-0472">Membrane</keyword>
<sequence length="774" mass="85994">MRIAACMLMAALPAFIGTNACAAEATLTASSTAKPTFRRHVLPLLQRLGCSQLSCHGAFHGQGDFRLSLSGRHPKTDWEAVQPYLNLHLPTTSQLLEKPTANLDHGGGKRMEVDSTEYQILRDWIEDGAPLDPEMPAPDLLITPAPIVLEPEAPRPVGVTAIWQDGTTENVTPLVRMEVSPEESFELSSENLITARSRGVSGRVVVEYAGTSTSAPIFSPHPTHAGNSPPLLLDSLFEHDEFARRWGTWLAMTWGCSPEQSPAMRYASGTMHLDHSQFVTCWTDWFAARLREKAQLDDVLRRVLTATTRDDRSFLEHQAWSRDLLQADAPQEFYVNKKSNDLFWRTYASGNQPDDLASVFGATFLGTQFSCAKCHDHPFQPMTQEDYFALNALLDDIRVDAAPRYTHAEKNRLFRTTALIAVIVVAAIGLLTTVACLFRWRWLTRSITSLAACFAVAALYAFSSFAYVVNPDWAGSETAIGVLTGRMLKEAVDNAGLPSYLALFVIPAWEVFIDPNYRQSSSTPRLPDGTSVSLSPGQDPRIPLYEWLITEPNQTAARNIVNRIWAELFGVGLVEPLDEVGTGVTGAHAELLSELTEEFIEHDWSLRHLLRTIMMSKTYQRAVDPQRIETGEYREYASWTPRRLTSLQVMAAIEVATNVRFEFSSEGSLYRYAPLRYGLEPPGRRSGTRALQLLCANHGGDANDSVESALFLLCDPDLSSCLTSKTGRIEQLIQSRASEDEIVETLFAACYGRMPTPQERTKVLQSVRESDGNT</sequence>
<reference evidence="5 6" key="1">
    <citation type="submission" date="2024-02" db="EMBL/GenBank/DDBJ databases">
        <authorList>
            <person name="Chen Y."/>
            <person name="Shah S."/>
            <person name="Dougan E. K."/>
            <person name="Thang M."/>
            <person name="Chan C."/>
        </authorList>
    </citation>
    <scope>NUCLEOTIDE SEQUENCE [LARGE SCALE GENOMIC DNA]</scope>
</reference>
<dbReference type="InterPro" id="IPR022655">
    <property type="entry name" value="DUF1553"/>
</dbReference>
<gene>
    <name evidence="5" type="ORF">SCF082_LOCUS50998</name>
</gene>
<feature type="domain" description="DUF1553" evidence="4">
    <location>
        <begin position="541"/>
        <end position="657"/>
    </location>
</feature>
<feature type="signal peptide" evidence="2">
    <location>
        <begin position="1"/>
        <end position="22"/>
    </location>
</feature>
<comment type="caution">
    <text evidence="5">The sequence shown here is derived from an EMBL/GenBank/DDBJ whole genome shotgun (WGS) entry which is preliminary data.</text>
</comment>
<keyword evidence="1" id="KW-0812">Transmembrane</keyword>
<organism evidence="5 6">
    <name type="scientific">Durusdinium trenchii</name>
    <dbReference type="NCBI Taxonomy" id="1381693"/>
    <lineage>
        <taxon>Eukaryota</taxon>
        <taxon>Sar</taxon>
        <taxon>Alveolata</taxon>
        <taxon>Dinophyceae</taxon>
        <taxon>Suessiales</taxon>
        <taxon>Symbiodiniaceae</taxon>
        <taxon>Durusdinium</taxon>
    </lineage>
</organism>
<keyword evidence="2" id="KW-0732">Signal</keyword>